<feature type="region of interest" description="Disordered" evidence="1">
    <location>
        <begin position="1"/>
        <end position="21"/>
    </location>
</feature>
<dbReference type="EMBL" id="JACHEM010000004">
    <property type="protein sequence ID" value="MBB6435413.1"/>
    <property type="molecule type" value="Genomic_DNA"/>
</dbReference>
<sequence>MTASRYPENSQEKTVNPPRSPTICGTAVAMMVPSSAASAMPSMRAATTGPRRMSAFPVSVPLASFLSTEVPSPCTYVVCPSVSSAGRAGEGAEREEMSPPCAPPTG</sequence>
<dbReference type="AlphaFoldDB" id="A0A7X0HFU6"/>
<evidence type="ECO:0000313" key="2">
    <source>
        <dbReference type="EMBL" id="MBB6435413.1"/>
    </source>
</evidence>
<protein>
    <submittedName>
        <fullName evidence="2">Uncharacterized protein</fullName>
    </submittedName>
</protein>
<accession>A0A7X0HFU6</accession>
<reference evidence="2 3" key="1">
    <citation type="submission" date="2020-08" db="EMBL/GenBank/DDBJ databases">
        <title>Genomic Encyclopedia of Type Strains, Phase IV (KMG-IV): sequencing the most valuable type-strain genomes for metagenomic binning, comparative biology and taxonomic classification.</title>
        <authorList>
            <person name="Goeker M."/>
        </authorList>
    </citation>
    <scope>NUCLEOTIDE SEQUENCE [LARGE SCALE GENOMIC DNA]</scope>
    <source>
        <strain evidence="2 3">DSM 40141</strain>
    </source>
</reference>
<dbReference type="Proteomes" id="UP000540423">
    <property type="component" value="Unassembled WGS sequence"/>
</dbReference>
<evidence type="ECO:0000313" key="3">
    <source>
        <dbReference type="Proteomes" id="UP000540423"/>
    </source>
</evidence>
<evidence type="ECO:0000256" key="1">
    <source>
        <dbReference type="SAM" id="MobiDB-lite"/>
    </source>
</evidence>
<proteinExistence type="predicted"/>
<organism evidence="2 3">
    <name type="scientific">Streptomyces candidus</name>
    <dbReference type="NCBI Taxonomy" id="67283"/>
    <lineage>
        <taxon>Bacteria</taxon>
        <taxon>Bacillati</taxon>
        <taxon>Actinomycetota</taxon>
        <taxon>Actinomycetes</taxon>
        <taxon>Kitasatosporales</taxon>
        <taxon>Streptomycetaceae</taxon>
        <taxon>Streptomyces</taxon>
    </lineage>
</organism>
<keyword evidence="3" id="KW-1185">Reference proteome</keyword>
<gene>
    <name evidence="2" type="ORF">HNQ79_001870</name>
</gene>
<name>A0A7X0HFU6_9ACTN</name>
<comment type="caution">
    <text evidence="2">The sequence shown here is derived from an EMBL/GenBank/DDBJ whole genome shotgun (WGS) entry which is preliminary data.</text>
</comment>
<feature type="compositionally biased region" description="Polar residues" evidence="1">
    <location>
        <begin position="1"/>
        <end position="14"/>
    </location>
</feature>
<feature type="region of interest" description="Disordered" evidence="1">
    <location>
        <begin position="85"/>
        <end position="106"/>
    </location>
</feature>